<evidence type="ECO:0000313" key="5">
    <source>
        <dbReference type="Proteomes" id="UP000732377"/>
    </source>
</evidence>
<reference evidence="4" key="1">
    <citation type="submission" date="2017-11" db="EMBL/GenBank/DDBJ databases">
        <title>Three new genomes from thermophilic consortium.</title>
        <authorList>
            <person name="Quaggio R."/>
            <person name="Amgarten D."/>
            <person name="Setubal J.C."/>
        </authorList>
    </citation>
    <scope>NUCLEOTIDE SEQUENCE</scope>
    <source>
        <strain evidence="4">ZCTH01-B2</strain>
    </source>
</reference>
<sequence length="259" mass="27958">MPSVQRGVTKGDVPVSERRFPATFLERPNRFVARVRLEDGREVPVHVASSGRMKELLVPGAPVIVTLQGDASAQPTRPFGGRKTAGRLLMVRTGSTWVSVDTSLPGKLFHQAVVAGSCAPFAGYTEVRPEYRYGGSRMDFLLTAPDLPPCLVEVKSVTSVLPDADGARVARFPDAPTARGARHLDELAGAVREGYRAAVCFIAQRDDAQAFGPWDEIDPFFGETLRKVARAGVEIRAFVTHVTPEGAVLGGELPVRLAR</sequence>
<evidence type="ECO:0000259" key="2">
    <source>
        <dbReference type="Pfam" id="PF03749"/>
    </source>
</evidence>
<dbReference type="PANTHER" id="PTHR30545">
    <property type="entry name" value="SUGAR FERMENTATION STIMULATION PROTEIN A"/>
    <property type="match status" value="1"/>
</dbReference>
<name>A0A953I8A9_SYMTR</name>
<organism evidence="4 5">
    <name type="scientific">Symbiobacterium thermophilum</name>
    <dbReference type="NCBI Taxonomy" id="2734"/>
    <lineage>
        <taxon>Bacteria</taxon>
        <taxon>Bacillati</taxon>
        <taxon>Bacillota</taxon>
        <taxon>Clostridia</taxon>
        <taxon>Eubacteriales</taxon>
        <taxon>Symbiobacteriaceae</taxon>
        <taxon>Symbiobacterium</taxon>
    </lineage>
</organism>
<comment type="caution">
    <text evidence="4">The sequence shown here is derived from an EMBL/GenBank/DDBJ whole genome shotgun (WGS) entry which is preliminary data.</text>
</comment>
<dbReference type="GO" id="GO:0003677">
    <property type="term" value="F:DNA binding"/>
    <property type="evidence" value="ECO:0007669"/>
    <property type="project" value="InterPro"/>
</dbReference>
<dbReference type="CDD" id="cd22359">
    <property type="entry name" value="SfsA-like_bacterial"/>
    <property type="match status" value="1"/>
</dbReference>
<feature type="domain" description="Sugar fermentation stimulation protein C-terminal" evidence="2">
    <location>
        <begin position="104"/>
        <end position="245"/>
    </location>
</feature>
<protein>
    <recommendedName>
        <fullName evidence="1">Sugar fermentation stimulation protein homolog</fullName>
    </recommendedName>
</protein>
<dbReference type="Gene3D" id="3.40.1350.60">
    <property type="match status" value="1"/>
</dbReference>
<dbReference type="AlphaFoldDB" id="A0A953I8A9"/>
<dbReference type="Pfam" id="PF17746">
    <property type="entry name" value="SfsA_N"/>
    <property type="match status" value="1"/>
</dbReference>
<evidence type="ECO:0000313" key="4">
    <source>
        <dbReference type="EMBL" id="MBY6275426.1"/>
    </source>
</evidence>
<dbReference type="InterPro" id="IPR041465">
    <property type="entry name" value="SfsA_N"/>
</dbReference>
<dbReference type="Pfam" id="PF03749">
    <property type="entry name" value="SfsA"/>
    <property type="match status" value="1"/>
</dbReference>
<proteinExistence type="inferred from homology"/>
<feature type="domain" description="SfsA N-terminal OB" evidence="3">
    <location>
        <begin position="25"/>
        <end position="100"/>
    </location>
</feature>
<dbReference type="Proteomes" id="UP000732377">
    <property type="component" value="Unassembled WGS sequence"/>
</dbReference>
<dbReference type="HAMAP" id="MF_00095">
    <property type="entry name" value="SfsA"/>
    <property type="match status" value="1"/>
</dbReference>
<dbReference type="InterPro" id="IPR005224">
    <property type="entry name" value="SfsA"/>
</dbReference>
<dbReference type="EMBL" id="PIUK01000024">
    <property type="protein sequence ID" value="MBY6275426.1"/>
    <property type="molecule type" value="Genomic_DNA"/>
</dbReference>
<dbReference type="InterPro" id="IPR040452">
    <property type="entry name" value="SfsA_C"/>
</dbReference>
<evidence type="ECO:0000259" key="3">
    <source>
        <dbReference type="Pfam" id="PF17746"/>
    </source>
</evidence>
<gene>
    <name evidence="1 4" type="primary">sfsA</name>
    <name evidence="4" type="ORF">CWE10_04275</name>
</gene>
<dbReference type="Gene3D" id="2.40.50.580">
    <property type="match status" value="1"/>
</dbReference>
<dbReference type="PANTHER" id="PTHR30545:SF2">
    <property type="entry name" value="SUGAR FERMENTATION STIMULATION PROTEIN A"/>
    <property type="match status" value="1"/>
</dbReference>
<evidence type="ECO:0000256" key="1">
    <source>
        <dbReference type="HAMAP-Rule" id="MF_00095"/>
    </source>
</evidence>
<dbReference type="NCBIfam" id="TIGR00230">
    <property type="entry name" value="sfsA"/>
    <property type="match status" value="1"/>
</dbReference>
<comment type="similarity">
    <text evidence="1">Belongs to the SfsA family.</text>
</comment>
<accession>A0A953I8A9</accession>